<dbReference type="EMBL" id="AJWK01029014">
    <property type="status" value="NOT_ANNOTATED_CDS"/>
    <property type="molecule type" value="Genomic_DNA"/>
</dbReference>
<evidence type="ECO:0000313" key="10">
    <source>
        <dbReference type="EMBL" id="MBC1170309.1"/>
    </source>
</evidence>
<dbReference type="InterPro" id="IPR021897">
    <property type="entry name" value="FAP206"/>
</dbReference>
<dbReference type="EMBL" id="GITU01001606">
    <property type="protein sequence ID" value="MBC1170309.1"/>
    <property type="molecule type" value="Transcribed_RNA"/>
</dbReference>
<dbReference type="Pfam" id="PF12018">
    <property type="entry name" value="FAP206"/>
    <property type="match status" value="1"/>
</dbReference>
<evidence type="ECO:0000256" key="4">
    <source>
        <dbReference type="ARBA" id="ARBA00022490"/>
    </source>
</evidence>
<name>A0A1B0GKK4_LUTLO</name>
<reference evidence="10" key="2">
    <citation type="journal article" date="2020" name="BMC">
        <title>Leishmania infection induces a limited differential gene expression in the sand fly midgut.</title>
        <authorList>
            <person name="Coutinho-Abreu I.V."/>
            <person name="Serafim T.D."/>
            <person name="Meneses C."/>
            <person name="Kamhawi S."/>
            <person name="Oliveira F."/>
            <person name="Valenzuela J.G."/>
        </authorList>
    </citation>
    <scope>NUCLEOTIDE SEQUENCE</scope>
    <source>
        <strain evidence="10">Jacobina</strain>
        <tissue evidence="10">Midgut</tissue>
    </source>
</reference>
<keyword evidence="5" id="KW-0970">Cilium biogenesis/degradation</keyword>
<dbReference type="GO" id="GO:0005930">
    <property type="term" value="C:axoneme"/>
    <property type="evidence" value="ECO:0007669"/>
    <property type="project" value="UniProtKB-SubCell"/>
</dbReference>
<keyword evidence="6" id="KW-0969">Cilium</keyword>
<evidence type="ECO:0000313" key="11">
    <source>
        <dbReference type="EnsemblMetazoa" id="LLOJ008568-PA"/>
    </source>
</evidence>
<evidence type="ECO:0000256" key="1">
    <source>
        <dbReference type="ARBA" id="ARBA00004430"/>
    </source>
</evidence>
<dbReference type="GO" id="GO:0030030">
    <property type="term" value="P:cell projection organization"/>
    <property type="evidence" value="ECO:0007669"/>
    <property type="project" value="UniProtKB-KW"/>
</dbReference>
<keyword evidence="8" id="KW-0966">Cell projection</keyword>
<keyword evidence="12" id="KW-1185">Reference proteome</keyword>
<keyword evidence="7" id="KW-0206">Cytoskeleton</keyword>
<sequence>MKSARKARKRVVCVVQMGCGGGLRDEKFKDIDDGVEFRCLCSQGFWANDVGGLFLLLVDQYPKGKIQLFRRVFHERMAREILEECVRQDVLVDEDFVAFYVAHLPEETQEIGRIVNFLADKKRPALITLKMQFYLSENPASVEKIKQKYRENLKQKTAKLSREILEGLPKTKEERRKFLRRIVVDLVVNSNIGSPANERVLEETEAALKSVIAESDVVTFSSLRRVDKVRTLDDLRRIVCGIRVFNNDAGHCGEDIVNLAEIVEKSLEATINLLTASLEQCKKRSSLYGSFLASCLTGKGIKLPASCSEELFEIFKEIGILCIQHENFVNSLNSVALSFKFDVFRTLDSFRTLLKSIHEKVKYRAAIPTDEIYPKFKDLGVLWQELQDCVYVLSELNLMNDNLAFFADRTSSYDDIVAGMPPKDSGTDNRDNVEKESEEKIDKIAIPGYLKDVKAIEEAPGEKIAFSSFCPWALAHGILLLGNKFLGFAEFNESRCFTFYSKDFSWAFLTKIAPTERKIIKECTSRPELKILLENQTNDKPAEEILVKSVKVDQEIQTELHPIPPFFDRSHSPLRTDKKLKCHSTQTLRESCTQTIEVQDKKIQTNSRI</sequence>
<evidence type="ECO:0000256" key="3">
    <source>
        <dbReference type="ARBA" id="ARBA00021602"/>
    </source>
</evidence>
<evidence type="ECO:0000256" key="2">
    <source>
        <dbReference type="ARBA" id="ARBA00010500"/>
    </source>
</evidence>
<dbReference type="PANTHER" id="PTHR21442:SF0">
    <property type="entry name" value="CILIA- AND FLAGELLA-ASSOCIATED PROTEIN 206"/>
    <property type="match status" value="1"/>
</dbReference>
<proteinExistence type="inferred from homology"/>
<dbReference type="Proteomes" id="UP000092461">
    <property type="component" value="Unassembled WGS sequence"/>
</dbReference>
<organism evidence="11 12">
    <name type="scientific">Lutzomyia longipalpis</name>
    <name type="common">Sand fly</name>
    <dbReference type="NCBI Taxonomy" id="7200"/>
    <lineage>
        <taxon>Eukaryota</taxon>
        <taxon>Metazoa</taxon>
        <taxon>Ecdysozoa</taxon>
        <taxon>Arthropoda</taxon>
        <taxon>Hexapoda</taxon>
        <taxon>Insecta</taxon>
        <taxon>Pterygota</taxon>
        <taxon>Neoptera</taxon>
        <taxon>Endopterygota</taxon>
        <taxon>Diptera</taxon>
        <taxon>Nematocera</taxon>
        <taxon>Psychodoidea</taxon>
        <taxon>Psychodidae</taxon>
        <taxon>Lutzomyia</taxon>
        <taxon>Lutzomyia</taxon>
    </lineage>
</organism>
<evidence type="ECO:0000256" key="9">
    <source>
        <dbReference type="ARBA" id="ARBA00045321"/>
    </source>
</evidence>
<reference evidence="12" key="1">
    <citation type="submission" date="2012-05" db="EMBL/GenBank/DDBJ databases">
        <title>Whole Genome Assembly of Lutzomyia longipalpis.</title>
        <authorList>
            <person name="Richards S."/>
            <person name="Qu C."/>
            <person name="Dillon R."/>
            <person name="Worley K."/>
            <person name="Scherer S."/>
            <person name="Batterton M."/>
            <person name="Taylor A."/>
            <person name="Hawes A."/>
            <person name="Hernandez B."/>
            <person name="Kovar C."/>
            <person name="Mandapat C."/>
            <person name="Pham C."/>
            <person name="Qu C."/>
            <person name="Jing C."/>
            <person name="Bess C."/>
            <person name="Bandaranaike D."/>
            <person name="Ngo D."/>
            <person name="Ongeri F."/>
            <person name="Arias F."/>
            <person name="Lara F."/>
            <person name="Weissenberger G."/>
            <person name="Kamau G."/>
            <person name="Han H."/>
            <person name="Shen H."/>
            <person name="Dinh H."/>
            <person name="Khalil I."/>
            <person name="Jones J."/>
            <person name="Shafer J."/>
            <person name="Jayaseelan J."/>
            <person name="Quiroz J."/>
            <person name="Blankenburg K."/>
            <person name="Nguyen L."/>
            <person name="Jackson L."/>
            <person name="Francisco L."/>
            <person name="Tang L.-Y."/>
            <person name="Pu L.-L."/>
            <person name="Perales L."/>
            <person name="Lorensuhewa L."/>
            <person name="Munidasa M."/>
            <person name="Coyle M."/>
            <person name="Taylor M."/>
            <person name="Puazo M."/>
            <person name="Firestine M."/>
            <person name="Scheel M."/>
            <person name="Javaid M."/>
            <person name="Wang M."/>
            <person name="Li M."/>
            <person name="Tabassum N."/>
            <person name="Saada N."/>
            <person name="Osuji N."/>
            <person name="Aqrawi P."/>
            <person name="Fu Q."/>
            <person name="Thornton R."/>
            <person name="Raj R."/>
            <person name="Goodspeed R."/>
            <person name="Mata R."/>
            <person name="Najjar R."/>
            <person name="Gubbala S."/>
            <person name="Lee S."/>
            <person name="Denson S."/>
            <person name="Patil S."/>
            <person name="Macmil S."/>
            <person name="Qi S."/>
            <person name="Matskevitch T."/>
            <person name="Palculict T."/>
            <person name="Mathew T."/>
            <person name="Vee V."/>
            <person name="Velamala V."/>
            <person name="Korchina V."/>
            <person name="Cai W."/>
            <person name="Liu W."/>
            <person name="Dai W."/>
            <person name="Zou X."/>
            <person name="Zhu Y."/>
            <person name="Zhang Y."/>
            <person name="Wu Y.-Q."/>
            <person name="Xin Y."/>
            <person name="Nazarath L."/>
            <person name="Kovar C."/>
            <person name="Han Y."/>
            <person name="Muzny D."/>
            <person name="Gibbs R."/>
        </authorList>
    </citation>
    <scope>NUCLEOTIDE SEQUENCE [LARGE SCALE GENOMIC DNA]</scope>
    <source>
        <strain evidence="12">Jacobina</strain>
    </source>
</reference>
<evidence type="ECO:0000256" key="5">
    <source>
        <dbReference type="ARBA" id="ARBA00022794"/>
    </source>
</evidence>
<dbReference type="GO" id="GO:0003356">
    <property type="term" value="P:regulation of cilium beat frequency"/>
    <property type="evidence" value="ECO:0007669"/>
    <property type="project" value="TreeGrafter"/>
</dbReference>
<protein>
    <recommendedName>
        <fullName evidence="3">Cilia- and flagella-associated protein 206</fullName>
    </recommendedName>
</protein>
<evidence type="ECO:0000313" key="12">
    <source>
        <dbReference type="Proteomes" id="UP000092461"/>
    </source>
</evidence>
<dbReference type="GO" id="GO:0036064">
    <property type="term" value="C:ciliary basal body"/>
    <property type="evidence" value="ECO:0007669"/>
    <property type="project" value="TreeGrafter"/>
</dbReference>
<evidence type="ECO:0000256" key="7">
    <source>
        <dbReference type="ARBA" id="ARBA00023212"/>
    </source>
</evidence>
<keyword evidence="4" id="KW-0963">Cytoplasm</keyword>
<accession>A0A1B0GKK4</accession>
<comment type="subcellular location">
    <subcellularLocation>
        <location evidence="1">Cytoplasm</location>
        <location evidence="1">Cytoskeleton</location>
        <location evidence="1">Cilium axoneme</location>
    </subcellularLocation>
</comment>
<evidence type="ECO:0000256" key="8">
    <source>
        <dbReference type="ARBA" id="ARBA00023273"/>
    </source>
</evidence>
<dbReference type="PANTHER" id="PTHR21442">
    <property type="entry name" value="CILIA- AND FLAGELLA-ASSOCIATED PROTEIN 206"/>
    <property type="match status" value="1"/>
</dbReference>
<comment type="similarity">
    <text evidence="2">Belongs to the CFAP206 family.</text>
</comment>
<reference evidence="11" key="3">
    <citation type="submission" date="2020-05" db="UniProtKB">
        <authorList>
            <consortium name="EnsemblMetazoa"/>
        </authorList>
    </citation>
    <scope>IDENTIFICATION</scope>
    <source>
        <strain evidence="11">Jacobina</strain>
    </source>
</reference>
<comment type="function">
    <text evidence="9">Essential for sperm motility and is involved in the regulation of the beating frequency of motile cilia on the epithelial cells of the respiratory tract. Required for the establishment of radial spokes in sperm flagella.</text>
</comment>
<dbReference type="VEuPathDB" id="VectorBase:LLOJ008568"/>
<dbReference type="EnsemblMetazoa" id="LLOJ008568-RA">
    <property type="protein sequence ID" value="LLOJ008568-PA"/>
    <property type="gene ID" value="LLOJ008568"/>
</dbReference>
<dbReference type="VEuPathDB" id="VectorBase:LLONM1_008606"/>
<evidence type="ECO:0000256" key="6">
    <source>
        <dbReference type="ARBA" id="ARBA00023069"/>
    </source>
</evidence>
<dbReference type="AlphaFoldDB" id="A0A1B0GKK4"/>